<reference evidence="3" key="1">
    <citation type="journal article" date="2024" name="Int. J. Syst. Evol. Microbiol.">
        <title>Polycladomyces zharkentensis sp. nov., a novel thermophilic cellulose- and starch-degrading member of the Bacillota from a geothermal aquifer in Kazakhstan.</title>
        <authorList>
            <person name="Mashzhan A."/>
            <person name="Kistaubayeva A."/>
            <person name="Javier-Lopez R."/>
            <person name="Bissenova U."/>
            <person name="Bissenbay A."/>
            <person name="Birkeland N.K."/>
        </authorList>
    </citation>
    <scope>NUCLEOTIDE SEQUENCE</scope>
    <source>
        <strain evidence="3">ZKZ2T</strain>
    </source>
</reference>
<comment type="similarity">
    <text evidence="1 2">Belongs to the arylamine N-acetyltransferase family.</text>
</comment>
<dbReference type="InterPro" id="IPR038765">
    <property type="entry name" value="Papain-like_cys_pep_sf"/>
</dbReference>
<dbReference type="PRINTS" id="PR01543">
    <property type="entry name" value="ANATRNSFRASE"/>
</dbReference>
<evidence type="ECO:0000313" key="3">
    <source>
        <dbReference type="EMBL" id="MBN2910559.1"/>
    </source>
</evidence>
<dbReference type="EMBL" id="JAFHAP010000013">
    <property type="protein sequence ID" value="MBN2910559.1"/>
    <property type="molecule type" value="Genomic_DNA"/>
</dbReference>
<accession>A0ABS2WMD8</accession>
<dbReference type="PANTHER" id="PTHR11786:SF0">
    <property type="entry name" value="ARYLAMINE N-ACETYLTRANSFERASE 4-RELATED"/>
    <property type="match status" value="1"/>
</dbReference>
<dbReference type="Proteomes" id="UP001177120">
    <property type="component" value="Unassembled WGS sequence"/>
</dbReference>
<comment type="caution">
    <text evidence="3">The sequence shown here is derived from an EMBL/GenBank/DDBJ whole genome shotgun (WGS) entry which is preliminary data.</text>
</comment>
<dbReference type="RefSeq" id="WP_205496604.1">
    <property type="nucleotide sequence ID" value="NZ_JAFHAP010000013.1"/>
</dbReference>
<evidence type="ECO:0000313" key="4">
    <source>
        <dbReference type="Proteomes" id="UP001177120"/>
    </source>
</evidence>
<evidence type="ECO:0000256" key="2">
    <source>
        <dbReference type="RuleBase" id="RU003452"/>
    </source>
</evidence>
<protein>
    <submittedName>
        <fullName evidence="3">Arylamine N-acetyltransferase</fullName>
    </submittedName>
</protein>
<dbReference type="InterPro" id="IPR001447">
    <property type="entry name" value="Arylamine_N-AcTrfase"/>
</dbReference>
<dbReference type="Gene3D" id="3.30.2140.20">
    <property type="match status" value="1"/>
</dbReference>
<proteinExistence type="inferred from homology"/>
<organism evidence="3 4">
    <name type="scientific">Polycladomyces zharkentensis</name>
    <dbReference type="NCBI Taxonomy" id="2807616"/>
    <lineage>
        <taxon>Bacteria</taxon>
        <taxon>Bacillati</taxon>
        <taxon>Bacillota</taxon>
        <taxon>Bacilli</taxon>
        <taxon>Bacillales</taxon>
        <taxon>Thermoactinomycetaceae</taxon>
        <taxon>Polycladomyces</taxon>
    </lineage>
</organism>
<evidence type="ECO:0000256" key="1">
    <source>
        <dbReference type="ARBA" id="ARBA00006547"/>
    </source>
</evidence>
<sequence>MNVQSYLSRIGITEASQPDLAFLRHLQNRHLLSIPFENLDVSLGRPIRLILPDLYDKVVNRKRGGFCYELNALFDWLLRECGFSTSLISARIRKPDGRFNPEFDHLALLVHLDQPYLVDVGFGDSCREPLPLDGTEVKDISGKYRVIATGETPDGYALQKEKNGHWLTEYLFTTIPRELHQFASMCEYHQTSPESTFTQKTVCTIATVTGRITLTREHLTVTKNGHQQKVPIVSEQQFHDQLRRYFDIHL</sequence>
<dbReference type="Pfam" id="PF00797">
    <property type="entry name" value="Acetyltransf_2"/>
    <property type="match status" value="1"/>
</dbReference>
<gene>
    <name evidence="3" type="ORF">JQC72_13715</name>
</gene>
<dbReference type="PANTHER" id="PTHR11786">
    <property type="entry name" value="N-HYDROXYARYLAMINE O-ACETYLTRANSFERASE"/>
    <property type="match status" value="1"/>
</dbReference>
<name>A0ABS2WMD8_9BACL</name>
<dbReference type="SUPFAM" id="SSF54001">
    <property type="entry name" value="Cysteine proteinases"/>
    <property type="match status" value="1"/>
</dbReference>
<dbReference type="InterPro" id="IPR053710">
    <property type="entry name" value="Arylamine_NAT_domain_sf"/>
</dbReference>
<keyword evidence="4" id="KW-1185">Reference proteome</keyword>